<keyword evidence="1" id="KW-0732">Signal</keyword>
<feature type="chain" id="PRO_5025599230" description="Gamma-glutamylcyclotransferase" evidence="1">
    <location>
        <begin position="17"/>
        <end position="279"/>
    </location>
</feature>
<feature type="signal peptide" evidence="1">
    <location>
        <begin position="1"/>
        <end position="16"/>
    </location>
</feature>
<dbReference type="EMBL" id="ML991792">
    <property type="protein sequence ID" value="KAF2235239.1"/>
    <property type="molecule type" value="Genomic_DNA"/>
</dbReference>
<gene>
    <name evidence="2" type="ORF">EV356DRAFT_120998</name>
</gene>
<sequence>MLEILLCPKSLATALALVCFSTQMSRVWTSRGFHGWDSPEVRSELELIERMRAQAFSIAMDGNSSAIWYFAYGANMASSVLARRSLAPLEVCSNVTVPDCKLSFDLLGVPYNEPALASLTAKTSTREFAVCGVAYLLSTADLSRLVTSEGGAVAYMVTKVVGVLPNRGPLNMITLVAKKPAARSRVPSKRYLVSFFQPSDSIEHDTGIRDCLSPAQENEIFQVHIRSTLQDILCLIHSQQQDTESERNYLTLYGYGCSMPSRKAFIDIEIMRVMLPRGF</sequence>
<dbReference type="InterPro" id="IPR013024">
    <property type="entry name" value="GGCT-like"/>
</dbReference>
<dbReference type="AlphaFoldDB" id="A0A6A6HBL3"/>
<proteinExistence type="predicted"/>
<accession>A0A6A6HBL3</accession>
<dbReference type="Gene3D" id="3.10.490.10">
    <property type="entry name" value="Gamma-glutamyl cyclotransferase-like"/>
    <property type="match status" value="1"/>
</dbReference>
<keyword evidence="3" id="KW-1185">Reference proteome</keyword>
<protein>
    <recommendedName>
        <fullName evidence="4">Gamma-glutamylcyclotransferase</fullName>
    </recommendedName>
</protein>
<evidence type="ECO:0000313" key="3">
    <source>
        <dbReference type="Proteomes" id="UP000800092"/>
    </source>
</evidence>
<evidence type="ECO:0000313" key="2">
    <source>
        <dbReference type="EMBL" id="KAF2235239.1"/>
    </source>
</evidence>
<evidence type="ECO:0000256" key="1">
    <source>
        <dbReference type="SAM" id="SignalP"/>
    </source>
</evidence>
<evidence type="ECO:0008006" key="4">
    <source>
        <dbReference type="Google" id="ProtNLM"/>
    </source>
</evidence>
<reference evidence="2" key="1">
    <citation type="journal article" date="2020" name="Stud. Mycol.">
        <title>101 Dothideomycetes genomes: a test case for predicting lifestyles and emergence of pathogens.</title>
        <authorList>
            <person name="Haridas S."/>
            <person name="Albert R."/>
            <person name="Binder M."/>
            <person name="Bloem J."/>
            <person name="Labutti K."/>
            <person name="Salamov A."/>
            <person name="Andreopoulos B."/>
            <person name="Baker S."/>
            <person name="Barry K."/>
            <person name="Bills G."/>
            <person name="Bluhm B."/>
            <person name="Cannon C."/>
            <person name="Castanera R."/>
            <person name="Culley D."/>
            <person name="Daum C."/>
            <person name="Ezra D."/>
            <person name="Gonzalez J."/>
            <person name="Henrissat B."/>
            <person name="Kuo A."/>
            <person name="Liang C."/>
            <person name="Lipzen A."/>
            <person name="Lutzoni F."/>
            <person name="Magnuson J."/>
            <person name="Mondo S."/>
            <person name="Nolan M."/>
            <person name="Ohm R."/>
            <person name="Pangilinan J."/>
            <person name="Park H.-J."/>
            <person name="Ramirez L."/>
            <person name="Alfaro M."/>
            <person name="Sun H."/>
            <person name="Tritt A."/>
            <person name="Yoshinaga Y."/>
            <person name="Zwiers L.-H."/>
            <person name="Turgeon B."/>
            <person name="Goodwin S."/>
            <person name="Spatafora J."/>
            <person name="Crous P."/>
            <person name="Grigoriev I."/>
        </authorList>
    </citation>
    <scope>NUCLEOTIDE SEQUENCE</scope>
    <source>
        <strain evidence="2">Tuck. ex Michener</strain>
    </source>
</reference>
<dbReference type="CDD" id="cd06661">
    <property type="entry name" value="GGCT_like"/>
    <property type="match status" value="1"/>
</dbReference>
<dbReference type="Proteomes" id="UP000800092">
    <property type="component" value="Unassembled WGS sequence"/>
</dbReference>
<dbReference type="OrthoDB" id="2017317at2759"/>
<name>A0A6A6HBL3_VIRVR</name>
<organism evidence="2 3">
    <name type="scientific">Viridothelium virens</name>
    <name type="common">Speckled blister lichen</name>
    <name type="synonym">Trypethelium virens</name>
    <dbReference type="NCBI Taxonomy" id="1048519"/>
    <lineage>
        <taxon>Eukaryota</taxon>
        <taxon>Fungi</taxon>
        <taxon>Dikarya</taxon>
        <taxon>Ascomycota</taxon>
        <taxon>Pezizomycotina</taxon>
        <taxon>Dothideomycetes</taxon>
        <taxon>Dothideomycetes incertae sedis</taxon>
        <taxon>Trypetheliales</taxon>
        <taxon>Trypetheliaceae</taxon>
        <taxon>Viridothelium</taxon>
    </lineage>
</organism>